<comment type="similarity">
    <text evidence="8">Belongs to the glycosyltransferase 2 family. GtrB subfamily.</text>
</comment>
<keyword evidence="7 9" id="KW-0472">Membrane</keyword>
<gene>
    <name evidence="11" type="ORF">GCM10011482_01730</name>
</gene>
<keyword evidence="4" id="KW-0808">Transferase</keyword>
<dbReference type="Gene3D" id="3.90.550.10">
    <property type="entry name" value="Spore Coat Polysaccharide Biosynthesis Protein SpsA, Chain A"/>
    <property type="match status" value="1"/>
</dbReference>
<evidence type="ECO:0000259" key="10">
    <source>
        <dbReference type="Pfam" id="PF00535"/>
    </source>
</evidence>
<keyword evidence="3" id="KW-0328">Glycosyltransferase</keyword>
<dbReference type="PANTHER" id="PTHR48090">
    <property type="entry name" value="UNDECAPRENYL-PHOSPHATE 4-DEOXY-4-FORMAMIDO-L-ARABINOSE TRANSFERASE-RELATED"/>
    <property type="match status" value="1"/>
</dbReference>
<dbReference type="GO" id="GO:0016757">
    <property type="term" value="F:glycosyltransferase activity"/>
    <property type="evidence" value="ECO:0007669"/>
    <property type="project" value="UniProtKB-KW"/>
</dbReference>
<evidence type="ECO:0000256" key="4">
    <source>
        <dbReference type="ARBA" id="ARBA00022679"/>
    </source>
</evidence>
<feature type="domain" description="Glycosyltransferase 2-like" evidence="10">
    <location>
        <begin position="5"/>
        <end position="164"/>
    </location>
</feature>
<dbReference type="GO" id="GO:0005886">
    <property type="term" value="C:plasma membrane"/>
    <property type="evidence" value="ECO:0007669"/>
    <property type="project" value="UniProtKB-SubCell"/>
</dbReference>
<dbReference type="RefSeq" id="WP_188366374.1">
    <property type="nucleotide sequence ID" value="NZ_BMDT01000001.1"/>
</dbReference>
<sequence>MKKITILTPMYNEQENIPHFYDQVNDVIKSLDSKYTFEFLFINDGSTDYSLEEVIKLQLLDTRVKYVDLSRNYGKEIAMLAGMDYAKGDAVIIMDSDLQHPPEVIPKMIHEWENGFHDVYGKRVTRHGEGFIKKKISNIYYRILGMLSEEPVLPNVGDFRLLDRVCVDSIVRIRESQRYTKGLYMWIGFDKKEIEFEANERFAGETKWRLKNLVTLAVDGIISNSNIPLRFSFYTGFILSFIGFSYMLYTFISALFWGNDVQGYPTIVILILLSSGFQFLFLSIIGEYVGKIFKEVKNRPVYFTKKYSDNKTKKTE</sequence>
<keyword evidence="12" id="KW-1185">Reference proteome</keyword>
<dbReference type="EMBL" id="BMDT01000001">
    <property type="protein sequence ID" value="GGI64519.1"/>
    <property type="molecule type" value="Genomic_DNA"/>
</dbReference>
<keyword evidence="5 9" id="KW-0812">Transmembrane</keyword>
<feature type="transmembrane region" description="Helical" evidence="9">
    <location>
        <begin position="231"/>
        <end position="257"/>
    </location>
</feature>
<accession>A0A917N3X8</accession>
<dbReference type="SUPFAM" id="SSF53448">
    <property type="entry name" value="Nucleotide-diphospho-sugar transferases"/>
    <property type="match status" value="1"/>
</dbReference>
<evidence type="ECO:0000256" key="6">
    <source>
        <dbReference type="ARBA" id="ARBA00022989"/>
    </source>
</evidence>
<dbReference type="FunFam" id="3.90.550.10:FF:000079">
    <property type="entry name" value="Probable glycosyl transferase"/>
    <property type="match status" value="1"/>
</dbReference>
<evidence type="ECO:0000313" key="11">
    <source>
        <dbReference type="EMBL" id="GGI64519.1"/>
    </source>
</evidence>
<reference evidence="11" key="1">
    <citation type="journal article" date="2014" name="Int. J. Syst. Evol. Microbiol.">
        <title>Complete genome sequence of Corynebacterium casei LMG S-19264T (=DSM 44701T), isolated from a smear-ripened cheese.</title>
        <authorList>
            <consortium name="US DOE Joint Genome Institute (JGI-PGF)"/>
            <person name="Walter F."/>
            <person name="Albersmeier A."/>
            <person name="Kalinowski J."/>
            <person name="Ruckert C."/>
        </authorList>
    </citation>
    <scope>NUCLEOTIDE SEQUENCE</scope>
    <source>
        <strain evidence="11">CCM 8433</strain>
    </source>
</reference>
<organism evidence="11 12">
    <name type="scientific">Enterococcus alcedinis</name>
    <dbReference type="NCBI Taxonomy" id="1274384"/>
    <lineage>
        <taxon>Bacteria</taxon>
        <taxon>Bacillati</taxon>
        <taxon>Bacillota</taxon>
        <taxon>Bacilli</taxon>
        <taxon>Lactobacillales</taxon>
        <taxon>Enterococcaceae</taxon>
        <taxon>Enterococcus</taxon>
    </lineage>
</organism>
<protein>
    <submittedName>
        <fullName evidence="11">Glycosyl hydrolase</fullName>
    </submittedName>
</protein>
<dbReference type="InterPro" id="IPR029044">
    <property type="entry name" value="Nucleotide-diphossugar_trans"/>
</dbReference>
<evidence type="ECO:0000256" key="7">
    <source>
        <dbReference type="ARBA" id="ARBA00023136"/>
    </source>
</evidence>
<name>A0A917N3X8_9ENTE</name>
<evidence type="ECO:0000256" key="2">
    <source>
        <dbReference type="ARBA" id="ARBA00022475"/>
    </source>
</evidence>
<evidence type="ECO:0000313" key="12">
    <source>
        <dbReference type="Proteomes" id="UP000622610"/>
    </source>
</evidence>
<feature type="transmembrane region" description="Helical" evidence="9">
    <location>
        <begin position="263"/>
        <end position="289"/>
    </location>
</feature>
<dbReference type="AlphaFoldDB" id="A0A917N3X8"/>
<dbReference type="InterPro" id="IPR050256">
    <property type="entry name" value="Glycosyltransferase_2"/>
</dbReference>
<keyword evidence="2" id="KW-1003">Cell membrane</keyword>
<dbReference type="PANTHER" id="PTHR48090:SF8">
    <property type="entry name" value="GLYCOSYLTRANSFERASE CSBB-RELATED"/>
    <property type="match status" value="1"/>
</dbReference>
<comment type="subcellular location">
    <subcellularLocation>
        <location evidence="1">Cell membrane</location>
        <topology evidence="1">Multi-pass membrane protein</topology>
    </subcellularLocation>
</comment>
<dbReference type="Pfam" id="PF00535">
    <property type="entry name" value="Glycos_transf_2"/>
    <property type="match status" value="1"/>
</dbReference>
<evidence type="ECO:0000256" key="5">
    <source>
        <dbReference type="ARBA" id="ARBA00022692"/>
    </source>
</evidence>
<dbReference type="GO" id="GO:0016787">
    <property type="term" value="F:hydrolase activity"/>
    <property type="evidence" value="ECO:0007669"/>
    <property type="project" value="UniProtKB-KW"/>
</dbReference>
<evidence type="ECO:0000256" key="3">
    <source>
        <dbReference type="ARBA" id="ARBA00022676"/>
    </source>
</evidence>
<evidence type="ECO:0000256" key="1">
    <source>
        <dbReference type="ARBA" id="ARBA00004651"/>
    </source>
</evidence>
<dbReference type="Proteomes" id="UP000622610">
    <property type="component" value="Unassembled WGS sequence"/>
</dbReference>
<dbReference type="InterPro" id="IPR001173">
    <property type="entry name" value="Glyco_trans_2-like"/>
</dbReference>
<proteinExistence type="inferred from homology"/>
<evidence type="ECO:0000256" key="8">
    <source>
        <dbReference type="ARBA" id="ARBA00038152"/>
    </source>
</evidence>
<keyword evidence="11" id="KW-0378">Hydrolase</keyword>
<evidence type="ECO:0000256" key="9">
    <source>
        <dbReference type="SAM" id="Phobius"/>
    </source>
</evidence>
<comment type="caution">
    <text evidence="11">The sequence shown here is derived from an EMBL/GenBank/DDBJ whole genome shotgun (WGS) entry which is preliminary data.</text>
</comment>
<reference evidence="11" key="2">
    <citation type="submission" date="2020-09" db="EMBL/GenBank/DDBJ databases">
        <authorList>
            <person name="Sun Q."/>
            <person name="Sedlacek I."/>
        </authorList>
    </citation>
    <scope>NUCLEOTIDE SEQUENCE</scope>
    <source>
        <strain evidence="11">CCM 8433</strain>
    </source>
</reference>
<dbReference type="CDD" id="cd04187">
    <property type="entry name" value="DPM1_like_bac"/>
    <property type="match status" value="1"/>
</dbReference>
<keyword evidence="6 9" id="KW-1133">Transmembrane helix</keyword>